<proteinExistence type="predicted"/>
<dbReference type="Proteomes" id="UP000015104">
    <property type="component" value="Unassembled WGS sequence"/>
</dbReference>
<protein>
    <submittedName>
        <fullName evidence="2">Uncharacterized protein</fullName>
    </submittedName>
</protein>
<name>T1K2B4_TETUR</name>
<dbReference type="EMBL" id="CAEY01001361">
    <property type="status" value="NOT_ANNOTATED_CDS"/>
    <property type="molecule type" value="Genomic_DNA"/>
</dbReference>
<keyword evidence="1" id="KW-1133">Transmembrane helix</keyword>
<dbReference type="HOGENOM" id="CLU_3160572_0_0_1"/>
<dbReference type="AlphaFoldDB" id="T1K2B4"/>
<evidence type="ECO:0000313" key="2">
    <source>
        <dbReference type="EnsemblMetazoa" id="tetur04g04430.1"/>
    </source>
</evidence>
<keyword evidence="1" id="KW-0472">Membrane</keyword>
<evidence type="ECO:0000256" key="1">
    <source>
        <dbReference type="SAM" id="Phobius"/>
    </source>
</evidence>
<feature type="transmembrane region" description="Helical" evidence="1">
    <location>
        <begin position="78"/>
        <end position="102"/>
    </location>
</feature>
<sequence length="103" mass="11561">MVNPTQPTSFPLQGIPFYVNLCSSNTNLKCTDKCIANIAVICHGSRFLLQKMITHALICTEKDCFLVILWQLKVTPSIIWFLLTLYTFLILLVMNIALVAGVD</sequence>
<keyword evidence="1" id="KW-0812">Transmembrane</keyword>
<dbReference type="EnsemblMetazoa" id="tetur04g04430.1">
    <property type="protein sequence ID" value="tetur04g04430.1"/>
    <property type="gene ID" value="tetur04g04430"/>
</dbReference>
<evidence type="ECO:0000313" key="3">
    <source>
        <dbReference type="Proteomes" id="UP000015104"/>
    </source>
</evidence>
<keyword evidence="3" id="KW-1185">Reference proteome</keyword>
<reference evidence="2" key="2">
    <citation type="submission" date="2015-06" db="UniProtKB">
        <authorList>
            <consortium name="EnsemblMetazoa"/>
        </authorList>
    </citation>
    <scope>IDENTIFICATION</scope>
</reference>
<reference evidence="3" key="1">
    <citation type="submission" date="2011-08" db="EMBL/GenBank/DDBJ databases">
        <authorList>
            <person name="Rombauts S."/>
        </authorList>
    </citation>
    <scope>NUCLEOTIDE SEQUENCE</scope>
    <source>
        <strain evidence="3">London</strain>
    </source>
</reference>
<accession>T1K2B4</accession>
<organism evidence="2 3">
    <name type="scientific">Tetranychus urticae</name>
    <name type="common">Two-spotted spider mite</name>
    <dbReference type="NCBI Taxonomy" id="32264"/>
    <lineage>
        <taxon>Eukaryota</taxon>
        <taxon>Metazoa</taxon>
        <taxon>Ecdysozoa</taxon>
        <taxon>Arthropoda</taxon>
        <taxon>Chelicerata</taxon>
        <taxon>Arachnida</taxon>
        <taxon>Acari</taxon>
        <taxon>Acariformes</taxon>
        <taxon>Trombidiformes</taxon>
        <taxon>Prostigmata</taxon>
        <taxon>Eleutherengona</taxon>
        <taxon>Raphignathae</taxon>
        <taxon>Tetranychoidea</taxon>
        <taxon>Tetranychidae</taxon>
        <taxon>Tetranychus</taxon>
    </lineage>
</organism>